<organism evidence="2 3">
    <name type="scientific">Kalanchoe fedtschenkoi</name>
    <name type="common">Lavender scallops</name>
    <name type="synonym">South American air plant</name>
    <dbReference type="NCBI Taxonomy" id="63787"/>
    <lineage>
        <taxon>Eukaryota</taxon>
        <taxon>Viridiplantae</taxon>
        <taxon>Streptophyta</taxon>
        <taxon>Embryophyta</taxon>
        <taxon>Tracheophyta</taxon>
        <taxon>Spermatophyta</taxon>
        <taxon>Magnoliopsida</taxon>
        <taxon>eudicotyledons</taxon>
        <taxon>Gunneridae</taxon>
        <taxon>Pentapetalae</taxon>
        <taxon>Saxifragales</taxon>
        <taxon>Crassulaceae</taxon>
        <taxon>Kalanchoe</taxon>
    </lineage>
</organism>
<dbReference type="GO" id="GO:0042752">
    <property type="term" value="P:regulation of circadian rhythm"/>
    <property type="evidence" value="ECO:0007669"/>
    <property type="project" value="InterPro"/>
</dbReference>
<sequence length="152" mass="17333">MEWRGSGLKRTISDEAMSSMAGYADACNQISTAKFQEQSMVWTNEKHNLYIESLETSFVQQLHQSLGFHANTHDSFDKFTAVQDGCRKVSKSKSKSKITGTANGRKNVSHPEQLSVSYNSYHLSSSYDEFSDQNFIDEQEVTYPNANEWQRK</sequence>
<feature type="compositionally biased region" description="Polar residues" evidence="1">
    <location>
        <begin position="98"/>
        <end position="111"/>
    </location>
</feature>
<dbReference type="EnsemblPlants" id="Kaladp0033s0277.1.v1.1">
    <property type="protein sequence ID" value="Kaladp0033s0277.1.v1.1"/>
    <property type="gene ID" value="Kaladp0033s0277.v1.1"/>
</dbReference>
<protein>
    <submittedName>
        <fullName evidence="2">Uncharacterized protein</fullName>
    </submittedName>
</protein>
<dbReference type="GO" id="GO:0009409">
    <property type="term" value="P:response to cold"/>
    <property type="evidence" value="ECO:0007669"/>
    <property type="project" value="InterPro"/>
</dbReference>
<keyword evidence="3" id="KW-1185">Reference proteome</keyword>
<accession>A0A7N0TEK4</accession>
<dbReference type="PANTHER" id="PTHR33676">
    <property type="entry name" value="COLD REGULATED PROTEIN 27"/>
    <property type="match status" value="1"/>
</dbReference>
<evidence type="ECO:0000313" key="3">
    <source>
        <dbReference type="Proteomes" id="UP000594263"/>
    </source>
</evidence>
<evidence type="ECO:0000256" key="1">
    <source>
        <dbReference type="SAM" id="MobiDB-lite"/>
    </source>
</evidence>
<proteinExistence type="predicted"/>
<dbReference type="PANTHER" id="PTHR33676:SF17">
    <property type="entry name" value="COLD-REGULATED PROTEIN 28"/>
    <property type="match status" value="1"/>
</dbReference>
<dbReference type="Gramene" id="Kaladp0033s0277.1.v1.1">
    <property type="protein sequence ID" value="Kaladp0033s0277.1.v1.1"/>
    <property type="gene ID" value="Kaladp0033s0277.v1.1"/>
</dbReference>
<dbReference type="Proteomes" id="UP000594263">
    <property type="component" value="Unplaced"/>
</dbReference>
<dbReference type="AlphaFoldDB" id="A0A7N0TEK4"/>
<dbReference type="InterPro" id="IPR044678">
    <property type="entry name" value="COR27/28"/>
</dbReference>
<evidence type="ECO:0000313" key="2">
    <source>
        <dbReference type="EnsemblPlants" id="Kaladp0033s0277.1.v1.1"/>
    </source>
</evidence>
<reference evidence="2" key="1">
    <citation type="submission" date="2021-01" db="UniProtKB">
        <authorList>
            <consortium name="EnsemblPlants"/>
        </authorList>
    </citation>
    <scope>IDENTIFICATION</scope>
</reference>
<name>A0A7N0TEK4_KALFE</name>
<feature type="region of interest" description="Disordered" evidence="1">
    <location>
        <begin position="90"/>
        <end position="111"/>
    </location>
</feature>